<name>A0A9P7JD09_9AGAM</name>
<dbReference type="EMBL" id="JABBWG010000017">
    <property type="protein sequence ID" value="KAG1816010.1"/>
    <property type="molecule type" value="Genomic_DNA"/>
</dbReference>
<dbReference type="SUPFAM" id="SSF48371">
    <property type="entry name" value="ARM repeat"/>
    <property type="match status" value="1"/>
</dbReference>
<gene>
    <name evidence="2" type="ORF">BJ212DRAFT_1568673</name>
</gene>
<sequence>MASAGFVNICCDVNDKFYCFRMPLFLTNMKDVARALYRLSTYLTKFFSCKPDVVRVFKACAKGTGVDVKHKLVIFILKNPRKSKKGVKGKTNGTGGGVHASAPLVPGDKIGSMSGDDSDDELTKKIKAENQTCSSSTNISRGAVKARVKRLDSQVSGLSHTPPAGGSGDDDVNCPYTQFGCLVEQNKSEADIGAMHIYQRAQEFGVEEKHKTALVLGAKEIDLYKALPAKTALLGGIESLVGLTHPKLIPFIDILKEDVLTQWGTHVSRKYIDKETSKKARNASESFLKWLKEADDDNAQCMIWRPRSYFHFYIFLLPCFSPFGRQGFKVLIIVQ</sequence>
<dbReference type="Pfam" id="PF02020">
    <property type="entry name" value="W2"/>
    <property type="match status" value="1"/>
</dbReference>
<organism evidence="2 3">
    <name type="scientific">Suillus subaureus</name>
    <dbReference type="NCBI Taxonomy" id="48587"/>
    <lineage>
        <taxon>Eukaryota</taxon>
        <taxon>Fungi</taxon>
        <taxon>Dikarya</taxon>
        <taxon>Basidiomycota</taxon>
        <taxon>Agaricomycotina</taxon>
        <taxon>Agaricomycetes</taxon>
        <taxon>Agaricomycetidae</taxon>
        <taxon>Boletales</taxon>
        <taxon>Suillineae</taxon>
        <taxon>Suillaceae</taxon>
        <taxon>Suillus</taxon>
    </lineage>
</organism>
<dbReference type="InterPro" id="IPR003307">
    <property type="entry name" value="W2_domain"/>
</dbReference>
<dbReference type="InterPro" id="IPR016024">
    <property type="entry name" value="ARM-type_fold"/>
</dbReference>
<dbReference type="GeneID" id="64636026"/>
<evidence type="ECO:0000259" key="1">
    <source>
        <dbReference type="SMART" id="SM00515"/>
    </source>
</evidence>
<dbReference type="Gene3D" id="1.25.40.180">
    <property type="match status" value="1"/>
</dbReference>
<feature type="domain" description="W2" evidence="1">
    <location>
        <begin position="220"/>
        <end position="297"/>
    </location>
</feature>
<proteinExistence type="predicted"/>
<comment type="caution">
    <text evidence="2">The sequence shown here is derived from an EMBL/GenBank/DDBJ whole genome shotgun (WGS) entry which is preliminary data.</text>
</comment>
<dbReference type="Proteomes" id="UP000807769">
    <property type="component" value="Unassembled WGS sequence"/>
</dbReference>
<dbReference type="Gene3D" id="2.20.25.350">
    <property type="match status" value="1"/>
</dbReference>
<accession>A0A9P7JD09</accession>
<evidence type="ECO:0000313" key="2">
    <source>
        <dbReference type="EMBL" id="KAG1816010.1"/>
    </source>
</evidence>
<dbReference type="AlphaFoldDB" id="A0A9P7JD09"/>
<dbReference type="OrthoDB" id="10250831at2759"/>
<dbReference type="RefSeq" id="XP_041192816.1">
    <property type="nucleotide sequence ID" value="XM_041342010.1"/>
</dbReference>
<evidence type="ECO:0000313" key="3">
    <source>
        <dbReference type="Proteomes" id="UP000807769"/>
    </source>
</evidence>
<dbReference type="CDD" id="cd11561">
    <property type="entry name" value="W2_eIF5"/>
    <property type="match status" value="1"/>
</dbReference>
<protein>
    <recommendedName>
        <fullName evidence="1">W2 domain-containing protein</fullName>
    </recommendedName>
</protein>
<keyword evidence="3" id="KW-1185">Reference proteome</keyword>
<reference evidence="2" key="1">
    <citation type="journal article" date="2020" name="New Phytol.">
        <title>Comparative genomics reveals dynamic genome evolution in host specialist ectomycorrhizal fungi.</title>
        <authorList>
            <person name="Lofgren L.A."/>
            <person name="Nguyen N.H."/>
            <person name="Vilgalys R."/>
            <person name="Ruytinx J."/>
            <person name="Liao H.L."/>
            <person name="Branco S."/>
            <person name="Kuo A."/>
            <person name="LaButti K."/>
            <person name="Lipzen A."/>
            <person name="Andreopoulos W."/>
            <person name="Pangilinan J."/>
            <person name="Riley R."/>
            <person name="Hundley H."/>
            <person name="Na H."/>
            <person name="Barry K."/>
            <person name="Grigoriev I.V."/>
            <person name="Stajich J.E."/>
            <person name="Kennedy P.G."/>
        </authorList>
    </citation>
    <scope>NUCLEOTIDE SEQUENCE</scope>
    <source>
        <strain evidence="2">MN1</strain>
    </source>
</reference>
<dbReference type="SMART" id="SM00515">
    <property type="entry name" value="eIF5C"/>
    <property type="match status" value="1"/>
</dbReference>